<evidence type="ECO:0000313" key="3">
    <source>
        <dbReference type="EMBL" id="QER87222.1"/>
    </source>
</evidence>
<dbReference type="Pfam" id="PF06912">
    <property type="entry name" value="DUF1275"/>
    <property type="match status" value="1"/>
</dbReference>
<dbReference type="Proteomes" id="UP000324308">
    <property type="component" value="Chromosome"/>
</dbReference>
<dbReference type="PANTHER" id="PTHR37314:SF4">
    <property type="entry name" value="UPF0700 TRANSMEMBRANE PROTEIN YOAK"/>
    <property type="match status" value="1"/>
</dbReference>
<sequence>MTATSSTAPTSVRLAVVAALLSFAAGAGDAFAFAELGGVFTANMTGSLVLSGLTNQPGYGSLVSGAAVALAAFLIAVYVASRAAPKRPQAQWSRIRVVLVAVVALDLVVLILKSVSSTPGTALRLMMLAVSAAAMGSQTAAAKRAAGGSGVTTTFVTGTLTSLAQDAADGSTRHAVVRVGVVVMLFLGALTASWAMAIDARLGPAVAAVGTTVAILAFPRTRGPAS</sequence>
<dbReference type="PANTHER" id="PTHR37314">
    <property type="entry name" value="SLR0142 PROTEIN"/>
    <property type="match status" value="1"/>
</dbReference>
<organism evidence="3 4">
    <name type="scientific">Streptomyces tendae</name>
    <dbReference type="NCBI Taxonomy" id="1932"/>
    <lineage>
        <taxon>Bacteria</taxon>
        <taxon>Bacillati</taxon>
        <taxon>Actinomycetota</taxon>
        <taxon>Actinomycetes</taxon>
        <taxon>Kitasatosporales</taxon>
        <taxon>Streptomycetaceae</taxon>
        <taxon>Streptomyces</taxon>
    </lineage>
</organism>
<dbReference type="EMBL" id="CP043959">
    <property type="protein sequence ID" value="QER87222.1"/>
    <property type="molecule type" value="Genomic_DNA"/>
</dbReference>
<dbReference type="InterPro" id="IPR010699">
    <property type="entry name" value="DUF1275"/>
</dbReference>
<keyword evidence="1" id="KW-1133">Transmembrane helix</keyword>
<evidence type="ECO:0000256" key="1">
    <source>
        <dbReference type="SAM" id="Phobius"/>
    </source>
</evidence>
<keyword evidence="4" id="KW-1185">Reference proteome</keyword>
<evidence type="ECO:0000313" key="4">
    <source>
        <dbReference type="Proteomes" id="UP000324308"/>
    </source>
</evidence>
<keyword evidence="1" id="KW-0812">Transmembrane</keyword>
<feature type="transmembrane region" description="Helical" evidence="1">
    <location>
        <begin position="58"/>
        <end position="81"/>
    </location>
</feature>
<evidence type="ECO:0000256" key="2">
    <source>
        <dbReference type="SAM" id="SignalP"/>
    </source>
</evidence>
<feature type="transmembrane region" description="Helical" evidence="1">
    <location>
        <begin position="93"/>
        <end position="112"/>
    </location>
</feature>
<protein>
    <submittedName>
        <fullName evidence="3">DUF1275 domain-containing protein</fullName>
    </submittedName>
</protein>
<feature type="signal peptide" evidence="2">
    <location>
        <begin position="1"/>
        <end position="27"/>
    </location>
</feature>
<name>A0ABX5ZSQ5_STRTE</name>
<keyword evidence="2" id="KW-0732">Signal</keyword>
<proteinExistence type="predicted"/>
<accession>A0ABX5ZSQ5</accession>
<feature type="transmembrane region" description="Helical" evidence="1">
    <location>
        <begin position="202"/>
        <end position="219"/>
    </location>
</feature>
<feature type="transmembrane region" description="Helical" evidence="1">
    <location>
        <begin position="175"/>
        <end position="196"/>
    </location>
</feature>
<dbReference type="RefSeq" id="WP_150154986.1">
    <property type="nucleotide sequence ID" value="NZ_CP043959.1"/>
</dbReference>
<reference evidence="3 4" key="1">
    <citation type="submission" date="2019-09" db="EMBL/GenBank/DDBJ databases">
        <title>Draft genome sequence of the Ebosin-producing strain Streptomyces sp. 139.</title>
        <authorList>
            <person name="Ai L."/>
            <person name="Geng M."/>
            <person name="Ma M."/>
            <person name="Bai L."/>
        </authorList>
    </citation>
    <scope>NUCLEOTIDE SEQUENCE [LARGE SCALE GENOMIC DNA]</scope>
    <source>
        <strain evidence="3 4">139</strain>
    </source>
</reference>
<feature type="chain" id="PRO_5046129995" evidence="2">
    <location>
        <begin position="28"/>
        <end position="226"/>
    </location>
</feature>
<gene>
    <name evidence="3" type="ORF">F3L20_16150</name>
</gene>
<keyword evidence="1" id="KW-0472">Membrane</keyword>